<dbReference type="PANTHER" id="PTHR10887:SF341">
    <property type="entry name" value="NFX1-TYPE ZINC FINGER-CONTAINING PROTEIN 1"/>
    <property type="match status" value="1"/>
</dbReference>
<feature type="compositionally biased region" description="Polar residues" evidence="8">
    <location>
        <begin position="130"/>
        <end position="139"/>
    </location>
</feature>
<keyword evidence="7" id="KW-0391">Immunity</keyword>
<dbReference type="InterPro" id="IPR041679">
    <property type="entry name" value="DNA2/NAM7-like_C"/>
</dbReference>
<dbReference type="Pfam" id="PF13087">
    <property type="entry name" value="AAA_12"/>
    <property type="match status" value="1"/>
</dbReference>
<evidence type="ECO:0000256" key="3">
    <source>
        <dbReference type="ARBA" id="ARBA00022723"/>
    </source>
</evidence>
<feature type="compositionally biased region" description="Polar residues" evidence="8">
    <location>
        <begin position="162"/>
        <end position="171"/>
    </location>
</feature>
<keyword evidence="2" id="KW-0963">Cytoplasm</keyword>
<name>A0A8S0ZSP0_ARCPL</name>
<feature type="compositionally biased region" description="Polar residues" evidence="8">
    <location>
        <begin position="259"/>
        <end position="270"/>
    </location>
</feature>
<dbReference type="EMBL" id="CADEBD010000302">
    <property type="protein sequence ID" value="CAB3236812.1"/>
    <property type="molecule type" value="Genomic_DNA"/>
</dbReference>
<dbReference type="OrthoDB" id="18740at2759"/>
<keyword evidence="6" id="KW-0862">Zinc</keyword>
<keyword evidence="4" id="KW-0677">Repeat</keyword>
<accession>A0A8S0ZSP0</accession>
<comment type="caution">
    <text evidence="10">The sequence shown here is derived from an EMBL/GenBank/DDBJ whole genome shotgun (WGS) entry which is preliminary data.</text>
</comment>
<dbReference type="GO" id="GO:0002376">
    <property type="term" value="P:immune system process"/>
    <property type="evidence" value="ECO:0007669"/>
    <property type="project" value="UniProtKB-KW"/>
</dbReference>
<dbReference type="Pfam" id="PF25396">
    <property type="entry name" value="ZNFX1"/>
    <property type="match status" value="1"/>
</dbReference>
<comment type="subcellular location">
    <subcellularLocation>
        <location evidence="1">Cytoplasm</location>
    </subcellularLocation>
</comment>
<dbReference type="Pfam" id="PF13086">
    <property type="entry name" value="AAA_11"/>
    <property type="match status" value="1"/>
</dbReference>
<dbReference type="GO" id="GO:0031380">
    <property type="term" value="C:nuclear RNA-directed RNA polymerase complex"/>
    <property type="evidence" value="ECO:0007669"/>
    <property type="project" value="TreeGrafter"/>
</dbReference>
<dbReference type="InterPro" id="IPR041677">
    <property type="entry name" value="DNA2/NAM7_AAA_11"/>
</dbReference>
<sequence>MEEEETFRPGPAKTRTSENKRNADGNLNHFARQTRPTTGKSGPAKTRTSENKRNADGNLNHFARQTRPTTGNSGPAKTKTSENKRNADGNLNHFPRQTRPTTGNSGPAKTRTSENKRNADGNLNHFARQTRPTTGNSGPAKTKTSENKRNADGNLNHFARQTRPTTGNSGPAKTRTTENKRNADGNLNHYARQARPTTDNSGPAKTKTSENKRNADGNLNHFARQTRPTTGNSGPAKTRTTENKRNADGNLNHYARQARPTTDNSDLQGTTHDHKSQSNSKYRGTARDRYRCMGFIILEKIANSNTSDIFLALNEHKEGFMDLLNSPIHRFDMIVLVFEILSKISQSPFEAMKSQLFLDVCNSNFIACLRNYLTDLPYTVDKSKNSMYWINQNNFWKNYITFCQDIVNISPTTAIRTCRALIESVSKTCLEYLNTRHAFVLLEEDALRFEELRNKLINYADKPLTEVNRNGVDMLVGDIDVKPPDDFRELSVIPTREDLLDAQPFVRPNIVNGAYSDVEHYLDVQFRLLREDCFGPIRVGINQYLSNPTKRKYDHVRIIRNVKFGGPYISNFKMGTLVQIDIENNKHFKKINWSHSKRLLFGSLVLFTKDNFSNVIVATILERDNILLSTGKLAISIVDTSYGSNIRNDDSYTMIESEVYFEPYLHVLKALQAPTFSKQLPMQEYIVKVNPSTDAPAYLTNDIQYTIIEETENEEGFPFRITPKIKFTVLNPASWPTKDELKFNKSQYEAYKLALTHEFAVIQGPPGTGKTYVGLNIAKALLQNIDSADQCLMLVICYTNHALDQFLVEISKITNKIVRIGGQSRNKDVDQFNLTNLRKAELMRTSKASNYYSEIRGVLKQSVRDLQESLLLLDILNHGVINHNLMSDVPQVQLLCDYYDKHYPNVKDPLMDWLFENKHKYYSDFNTCLMKYENFSIGDHDNDCNDMRTDYNKILEEDKNFDLEHAKKQMASFMLMDSKLTLKKLVGDYITNQTGQKQMEIAELNSKINLYSDMMKHRSREIALGLTRETDFSKIAPQLRWRIYFMWIKNLVNETKNRIVDFENKVSPLVATYEETRMVMDMELLKKKKIKVLGLTTSGAARMRKLLNAVSPKIVIVEEAAEVLEQHIITSLTNSCQHLILIGDHQQLRPSAAYLKLARQYNIEVSLFERMITNGIHSRRLNIQHRMRPEIAALISPHIYPELENHPSVENFRDVPGLEKSVFFFSHESREEEDSSDSNSRANYKEADLTLSLANYIMQQGYKSHEVTILTAYSGQMFYMRKERQKYSCLKDVKITVVDNYQGEESRIILLSLVRNNPDNMIGFLGTENRICVALSRAKEGFYMFGNINMLKTKSELWRKIAATLESNGSLGTVLNLKCQVHPDNITPVVTTEDFHKVPEGGCLRKCNYMYTCGHRCVLYCHGYDRGHVETKCFEPCERILCDLGHVCPLKCSMDCGECKVYVRKKLPCGHVMDVFCHREPEDPKNKCLTIIEDILPKCGHKVQKACHMNIQEVKCKEKCKQRLDCGHACERNCHVSYPDHKDYVCYKACTKKNKGCTAESLDDLGEHQCKKACHEECNDCNVQVTKKRISCKHKARIACCVNIEDTPCKEKCSRKLDCGHFCMKKCSELCGDCTTMVVKVIPGCNHEIKVQCQVVVSRAHCTGTCERTLACGHRCKAACSAVCDVKKCKTLVSIEVDSPCGHKVKLPCNVYAAFIRGEIQPMKFLEYCESPCEKELACKHLCGGSCSKCYQGRLHAPCKQTCNQMNICGHQCQEPCNQICPPCNMICEVQCQHSRCARMCGQPCVECQEKCNRTCPHGSCTRLCSETCSRAPCAEACARELACGHRCRGVCGEPCPAVCRTCSPDTFPTDFLGDEYGEDEKFILLEDCGHVLELENMDNLMMGNQEDIKIRQCPFCRKPIINTKRYKDLVNNMFRNDINPIKRRIYGKNTEINTKLTQLLTKVSSLNLEHAGLKKTLEELILFLRPKKQMYLLQVEMLLIYYDVIEMVTESWKNFQKVKPSTLEEELEERIRIILKVLKIDSKSKVPIKISEQQQKDIGNEIKRLNAIVQLAPLLKIWRDKKDDPNLEHYVNAAKNEVLTTFVFNEDKAIETLTILKTKIKASVHVSKLEREMIVRAVGLKAGHWFKCPNGHYYCIDRCGGATVIGRCPDCGDAVGGTKHKLLASNRHAPEMDGSDYPAYSVEANNMANFLMEF</sequence>
<evidence type="ECO:0000256" key="7">
    <source>
        <dbReference type="ARBA" id="ARBA00022859"/>
    </source>
</evidence>
<dbReference type="GO" id="GO:0004386">
    <property type="term" value="F:helicase activity"/>
    <property type="evidence" value="ECO:0007669"/>
    <property type="project" value="InterPro"/>
</dbReference>
<evidence type="ECO:0000256" key="1">
    <source>
        <dbReference type="ARBA" id="ARBA00004496"/>
    </source>
</evidence>
<dbReference type="InterPro" id="IPR047187">
    <property type="entry name" value="SF1_C_Upf1"/>
</dbReference>
<evidence type="ECO:0000256" key="2">
    <source>
        <dbReference type="ARBA" id="ARBA00022490"/>
    </source>
</evidence>
<evidence type="ECO:0000313" key="10">
    <source>
        <dbReference type="EMBL" id="CAB3236812.1"/>
    </source>
</evidence>
<evidence type="ECO:0000256" key="6">
    <source>
        <dbReference type="ARBA" id="ARBA00022833"/>
    </source>
</evidence>
<dbReference type="InterPro" id="IPR046439">
    <property type="entry name" value="ZF_RZ_dom"/>
</dbReference>
<dbReference type="GO" id="GO:0005737">
    <property type="term" value="C:cytoplasm"/>
    <property type="evidence" value="ECO:0007669"/>
    <property type="project" value="UniProtKB-SubCell"/>
</dbReference>
<dbReference type="PANTHER" id="PTHR10887">
    <property type="entry name" value="DNA2/NAM7 HELICASE FAMILY"/>
    <property type="match status" value="1"/>
</dbReference>
<dbReference type="SUPFAM" id="SSF52540">
    <property type="entry name" value="P-loop containing nucleoside triphosphate hydrolases"/>
    <property type="match status" value="1"/>
</dbReference>
<evidence type="ECO:0000313" key="11">
    <source>
        <dbReference type="Proteomes" id="UP000494256"/>
    </source>
</evidence>
<dbReference type="SMART" id="SM00438">
    <property type="entry name" value="ZnF_NFX"/>
    <property type="match status" value="10"/>
</dbReference>
<protein>
    <recommendedName>
        <fullName evidence="9">RZ-type domain-containing protein</fullName>
    </recommendedName>
</protein>
<organism evidence="10 11">
    <name type="scientific">Arctia plantaginis</name>
    <name type="common">Wood tiger moth</name>
    <name type="synonym">Phalaena plantaginis</name>
    <dbReference type="NCBI Taxonomy" id="874455"/>
    <lineage>
        <taxon>Eukaryota</taxon>
        <taxon>Metazoa</taxon>
        <taxon>Ecdysozoa</taxon>
        <taxon>Arthropoda</taxon>
        <taxon>Hexapoda</taxon>
        <taxon>Insecta</taxon>
        <taxon>Pterygota</taxon>
        <taxon>Neoptera</taxon>
        <taxon>Endopterygota</taxon>
        <taxon>Lepidoptera</taxon>
        <taxon>Glossata</taxon>
        <taxon>Ditrysia</taxon>
        <taxon>Noctuoidea</taxon>
        <taxon>Erebidae</taxon>
        <taxon>Arctiinae</taxon>
        <taxon>Arctia</taxon>
    </lineage>
</organism>
<evidence type="ECO:0000256" key="8">
    <source>
        <dbReference type="SAM" id="MobiDB-lite"/>
    </source>
</evidence>
<keyword evidence="3" id="KW-0479">Metal-binding</keyword>
<dbReference type="FunFam" id="3.40.50.300:FF:000742">
    <property type="entry name" value="NFX1-type zinc finger-containing protein 1"/>
    <property type="match status" value="1"/>
</dbReference>
<feature type="region of interest" description="Disordered" evidence="8">
    <location>
        <begin position="1"/>
        <end position="283"/>
    </location>
</feature>
<feature type="compositionally biased region" description="Polar residues" evidence="8">
    <location>
        <begin position="226"/>
        <end position="235"/>
    </location>
</feature>
<dbReference type="GO" id="GO:0031048">
    <property type="term" value="P:regulatory ncRNA-mediated heterochromatin formation"/>
    <property type="evidence" value="ECO:0007669"/>
    <property type="project" value="TreeGrafter"/>
</dbReference>
<reference evidence="10 11" key="1">
    <citation type="submission" date="2020-04" db="EMBL/GenBank/DDBJ databases">
        <authorList>
            <person name="Wallbank WR R."/>
            <person name="Pardo Diaz C."/>
            <person name="Kozak K."/>
            <person name="Martin S."/>
            <person name="Jiggins C."/>
            <person name="Moest M."/>
            <person name="Warren A I."/>
            <person name="Byers J.R.P. K."/>
            <person name="Montejo-Kovacevich G."/>
            <person name="Yen C E."/>
        </authorList>
    </citation>
    <scope>NUCLEOTIDE SEQUENCE [LARGE SCALE GENOMIC DNA]</scope>
</reference>
<dbReference type="InterPro" id="IPR027417">
    <property type="entry name" value="P-loop_NTPase"/>
</dbReference>
<dbReference type="CDD" id="cd18808">
    <property type="entry name" value="SF1_C_Upf1"/>
    <property type="match status" value="1"/>
</dbReference>
<keyword evidence="5" id="KW-0863">Zinc-finger</keyword>
<dbReference type="InterPro" id="IPR057373">
    <property type="entry name" value="ZNFX1"/>
</dbReference>
<dbReference type="InterPro" id="IPR045055">
    <property type="entry name" value="DNA2/NAM7-like"/>
</dbReference>
<feature type="domain" description="RZ-type" evidence="9">
    <location>
        <begin position="2127"/>
        <end position="2201"/>
    </location>
</feature>
<feature type="compositionally biased region" description="Polar residues" evidence="8">
    <location>
        <begin position="66"/>
        <end position="75"/>
    </location>
</feature>
<feature type="compositionally biased region" description="Polar residues" evidence="8">
    <location>
        <begin position="98"/>
        <end position="107"/>
    </location>
</feature>
<dbReference type="GO" id="GO:0008270">
    <property type="term" value="F:zinc ion binding"/>
    <property type="evidence" value="ECO:0007669"/>
    <property type="project" value="UniProtKB-KW"/>
</dbReference>
<gene>
    <name evidence="10" type="ORF">APLA_LOCUS7559</name>
</gene>
<evidence type="ECO:0000256" key="5">
    <source>
        <dbReference type="ARBA" id="ARBA00022771"/>
    </source>
</evidence>
<evidence type="ECO:0000256" key="4">
    <source>
        <dbReference type="ARBA" id="ARBA00022737"/>
    </source>
</evidence>
<evidence type="ECO:0000259" key="9">
    <source>
        <dbReference type="PROSITE" id="PS51981"/>
    </source>
</evidence>
<dbReference type="InterPro" id="IPR000967">
    <property type="entry name" value="Znf_NFX1"/>
</dbReference>
<proteinExistence type="predicted"/>
<dbReference type="Proteomes" id="UP000494256">
    <property type="component" value="Unassembled WGS sequence"/>
</dbReference>
<dbReference type="Gene3D" id="3.40.50.300">
    <property type="entry name" value="P-loop containing nucleotide triphosphate hydrolases"/>
    <property type="match status" value="3"/>
</dbReference>
<dbReference type="PROSITE" id="PS51981">
    <property type="entry name" value="ZF_RZ"/>
    <property type="match status" value="1"/>
</dbReference>